<evidence type="ECO:0000313" key="1">
    <source>
        <dbReference type="EMBL" id="OWZ05608.1"/>
    </source>
</evidence>
<keyword evidence="2" id="KW-1185">Reference proteome</keyword>
<dbReference type="AlphaFoldDB" id="A0A225VL75"/>
<dbReference type="Proteomes" id="UP000198211">
    <property type="component" value="Unassembled WGS sequence"/>
</dbReference>
<dbReference type="EMBL" id="NBNE01004345">
    <property type="protein sequence ID" value="OWZ05608.1"/>
    <property type="molecule type" value="Genomic_DNA"/>
</dbReference>
<dbReference type="STRING" id="4795.A0A225VL75"/>
<reference evidence="2" key="1">
    <citation type="submission" date="2017-03" db="EMBL/GenBank/DDBJ databases">
        <title>Phytopthora megakarya and P. palmivora, two closely related causual agents of cacao black pod achieved similar genome size and gene model numbers by different mechanisms.</title>
        <authorList>
            <person name="Ali S."/>
            <person name="Shao J."/>
            <person name="Larry D.J."/>
            <person name="Kronmiller B."/>
            <person name="Shen D."/>
            <person name="Strem M.D."/>
            <person name="Melnick R.L."/>
            <person name="Guiltinan M.J."/>
            <person name="Tyler B.M."/>
            <person name="Meinhardt L.W."/>
            <person name="Bailey B.A."/>
        </authorList>
    </citation>
    <scope>NUCLEOTIDE SEQUENCE [LARGE SCALE GENOMIC DNA]</scope>
    <source>
        <strain evidence="2">zdho120</strain>
    </source>
</reference>
<proteinExistence type="predicted"/>
<dbReference type="OrthoDB" id="89340at2759"/>
<name>A0A225VL75_9STRA</name>
<evidence type="ECO:0000313" key="2">
    <source>
        <dbReference type="Proteomes" id="UP000198211"/>
    </source>
</evidence>
<comment type="caution">
    <text evidence="1">The sequence shown here is derived from an EMBL/GenBank/DDBJ whole genome shotgun (WGS) entry which is preliminary data.</text>
</comment>
<organism evidence="1 2">
    <name type="scientific">Phytophthora megakarya</name>
    <dbReference type="NCBI Taxonomy" id="4795"/>
    <lineage>
        <taxon>Eukaryota</taxon>
        <taxon>Sar</taxon>
        <taxon>Stramenopiles</taxon>
        <taxon>Oomycota</taxon>
        <taxon>Peronosporomycetes</taxon>
        <taxon>Peronosporales</taxon>
        <taxon>Peronosporaceae</taxon>
        <taxon>Phytophthora</taxon>
    </lineage>
</organism>
<sequence>MKSFSSASLAPLYRQYLDLLAKNPWKIMFFNRPKYLYFHPRKDFFPAADRHNKYMKVNSRTFWDVLHWFVMTTQAEKSKDSDDKETEIYVGSLAIHLDRSPRRETRLERMFKKGVPRTIVWEPSCWLYPAKICYLYLAHRSTRNSSGGRFTLEQQVEAAQREFPARTQWTAYCSDVDRLAHVPKNVLDMIKPKYVRRQNPILSSAGAALL</sequence>
<gene>
    <name evidence="1" type="ORF">PHMEG_00022276</name>
</gene>
<protein>
    <submittedName>
        <fullName evidence="1">Uncharacterized protein</fullName>
    </submittedName>
</protein>
<accession>A0A225VL75</accession>